<evidence type="ECO:0000256" key="2">
    <source>
        <dbReference type="ARBA" id="ARBA00023015"/>
    </source>
</evidence>
<sequence length="284" mass="31536">MNCSCGKTFCARCITNRYPPGRFDYEQKQDNNCPYCQGCCNCTACCSKRGDKYVSSARSGGGRPGPRPKKPVAVPPLAVRERVSLGGKTNLPPPSQLPSEPIKYWGAVYALSGKKITSTFAPQTQEGHPAMVFGLINSEETVDKPKEKKALQPKRVFVGVLQRRWGYSKHRRVQELKDKTYAPPKKLAAKRKNKQYDSEPRWYVGHRARLFWPREEPTEIPLPDDLDDLSPLSSLEDDDPDERGSLQPEERSRAASLGEDVVGQVIALALEACGTGSKVFPALV</sequence>
<reference evidence="8" key="2">
    <citation type="submission" date="2015-01" db="EMBL/GenBank/DDBJ databases">
        <title>Evolutionary Origins and Diversification of the Mycorrhizal Mutualists.</title>
        <authorList>
            <consortium name="DOE Joint Genome Institute"/>
            <consortium name="Mycorrhizal Genomics Consortium"/>
            <person name="Kohler A."/>
            <person name="Kuo A."/>
            <person name="Nagy L.G."/>
            <person name="Floudas D."/>
            <person name="Copeland A."/>
            <person name="Barry K.W."/>
            <person name="Cichocki N."/>
            <person name="Veneault-Fourrey C."/>
            <person name="LaButti K."/>
            <person name="Lindquist E.A."/>
            <person name="Lipzen A."/>
            <person name="Lundell T."/>
            <person name="Morin E."/>
            <person name="Murat C."/>
            <person name="Riley R."/>
            <person name="Ohm R."/>
            <person name="Sun H."/>
            <person name="Tunlid A."/>
            <person name="Henrissat B."/>
            <person name="Grigoriev I.V."/>
            <person name="Hibbett D.S."/>
            <person name="Martin F."/>
        </authorList>
    </citation>
    <scope>NUCLEOTIDE SEQUENCE [LARGE SCALE GENOMIC DNA]</scope>
    <source>
        <strain evidence="8">h7</strain>
    </source>
</reference>
<evidence type="ECO:0000313" key="8">
    <source>
        <dbReference type="Proteomes" id="UP000053424"/>
    </source>
</evidence>
<keyword evidence="2" id="KW-0805">Transcription regulation</keyword>
<name>A0A0C2XEH4_HEBCY</name>
<evidence type="ECO:0000256" key="5">
    <source>
        <dbReference type="SAM" id="MobiDB-lite"/>
    </source>
</evidence>
<comment type="subcellular location">
    <subcellularLocation>
        <location evidence="1">Nucleus</location>
    </subcellularLocation>
</comment>
<evidence type="ECO:0000313" key="7">
    <source>
        <dbReference type="EMBL" id="KIM36318.1"/>
    </source>
</evidence>
<dbReference type="EMBL" id="KN831806">
    <property type="protein sequence ID" value="KIM36318.1"/>
    <property type="molecule type" value="Genomic_DNA"/>
</dbReference>
<reference evidence="7 8" key="1">
    <citation type="submission" date="2014-04" db="EMBL/GenBank/DDBJ databases">
        <authorList>
            <consortium name="DOE Joint Genome Institute"/>
            <person name="Kuo A."/>
            <person name="Gay G."/>
            <person name="Dore J."/>
            <person name="Kohler A."/>
            <person name="Nagy L.G."/>
            <person name="Floudas D."/>
            <person name="Copeland A."/>
            <person name="Barry K.W."/>
            <person name="Cichocki N."/>
            <person name="Veneault-Fourrey C."/>
            <person name="LaButti K."/>
            <person name="Lindquist E.A."/>
            <person name="Lipzen A."/>
            <person name="Lundell T."/>
            <person name="Morin E."/>
            <person name="Murat C."/>
            <person name="Sun H."/>
            <person name="Tunlid A."/>
            <person name="Henrissat B."/>
            <person name="Grigoriev I.V."/>
            <person name="Hibbett D.S."/>
            <person name="Martin F."/>
            <person name="Nordberg H.P."/>
            <person name="Cantor M.N."/>
            <person name="Hua S.X."/>
        </authorList>
    </citation>
    <scope>NUCLEOTIDE SEQUENCE [LARGE SCALE GENOMIC DNA]</scope>
    <source>
        <strain evidence="8">h7</strain>
    </source>
</reference>
<evidence type="ECO:0000256" key="3">
    <source>
        <dbReference type="ARBA" id="ARBA00023163"/>
    </source>
</evidence>
<proteinExistence type="predicted"/>
<gene>
    <name evidence="7" type="ORF">M413DRAFT_291433</name>
</gene>
<dbReference type="OrthoDB" id="298344at2759"/>
<feature type="compositionally biased region" description="Basic and acidic residues" evidence="5">
    <location>
        <begin position="242"/>
        <end position="253"/>
    </location>
</feature>
<organism evidence="7 8">
    <name type="scientific">Hebeloma cylindrosporum</name>
    <dbReference type="NCBI Taxonomy" id="76867"/>
    <lineage>
        <taxon>Eukaryota</taxon>
        <taxon>Fungi</taxon>
        <taxon>Dikarya</taxon>
        <taxon>Basidiomycota</taxon>
        <taxon>Agaricomycotina</taxon>
        <taxon>Agaricomycetes</taxon>
        <taxon>Agaricomycetidae</taxon>
        <taxon>Agaricales</taxon>
        <taxon>Agaricineae</taxon>
        <taxon>Hymenogastraceae</taxon>
        <taxon>Hebeloma</taxon>
    </lineage>
</organism>
<dbReference type="Proteomes" id="UP000053424">
    <property type="component" value="Unassembled WGS sequence"/>
</dbReference>
<keyword evidence="4" id="KW-0539">Nucleus</keyword>
<accession>A0A0C2XEH4</accession>
<dbReference type="HOGENOM" id="CLU_836931_0_0_1"/>
<keyword evidence="3" id="KW-0804">Transcription</keyword>
<feature type="region of interest" description="Disordered" evidence="5">
    <location>
        <begin position="216"/>
        <end position="256"/>
    </location>
</feature>
<keyword evidence="8" id="KW-1185">Reference proteome</keyword>
<dbReference type="Pfam" id="PF10497">
    <property type="entry name" value="zf-4CXXC_R1"/>
    <property type="match status" value="1"/>
</dbReference>
<evidence type="ECO:0000259" key="6">
    <source>
        <dbReference type="Pfam" id="PF10497"/>
    </source>
</evidence>
<evidence type="ECO:0000256" key="1">
    <source>
        <dbReference type="ARBA" id="ARBA00004123"/>
    </source>
</evidence>
<dbReference type="AlphaFoldDB" id="A0A0C2XEH4"/>
<dbReference type="STRING" id="686832.A0A0C2XEH4"/>
<protein>
    <recommendedName>
        <fullName evidence="6">Zinc-finger domain-containing protein</fullName>
    </recommendedName>
</protein>
<evidence type="ECO:0000256" key="4">
    <source>
        <dbReference type="ARBA" id="ARBA00023242"/>
    </source>
</evidence>
<feature type="domain" description="Zinc-finger" evidence="6">
    <location>
        <begin position="3"/>
        <end position="52"/>
    </location>
</feature>
<dbReference type="GO" id="GO:0005634">
    <property type="term" value="C:nucleus"/>
    <property type="evidence" value="ECO:0007669"/>
    <property type="project" value="UniProtKB-SubCell"/>
</dbReference>
<dbReference type="InterPro" id="IPR018866">
    <property type="entry name" value="Znf-4CXXC_R1"/>
</dbReference>